<sequence length="99" mass="10982">MMGNETNAKFLLFQELLQRLAGEIEKLAIESGACEKLAISKGATSQEIHQAKESALADPVMRGKMKEQYSRIWNLLLQSGTDAFTEETFEDFPSDGPSN</sequence>
<dbReference type="RefSeq" id="WP_147647877.1">
    <property type="nucleotide sequence ID" value="NZ_CP042806.1"/>
</dbReference>
<reference evidence="1 2" key="1">
    <citation type="submission" date="2019-08" db="EMBL/GenBank/DDBJ databases">
        <title>Complete genome sequence of Terriglobus albidus strain ORNL.</title>
        <authorList>
            <person name="Podar M."/>
        </authorList>
    </citation>
    <scope>NUCLEOTIDE SEQUENCE [LARGE SCALE GENOMIC DNA]</scope>
    <source>
        <strain evidence="1 2">ORNL</strain>
    </source>
</reference>
<organism evidence="1 2">
    <name type="scientific">Terriglobus albidus</name>
    <dbReference type="NCBI Taxonomy" id="1592106"/>
    <lineage>
        <taxon>Bacteria</taxon>
        <taxon>Pseudomonadati</taxon>
        <taxon>Acidobacteriota</taxon>
        <taxon>Terriglobia</taxon>
        <taxon>Terriglobales</taxon>
        <taxon>Acidobacteriaceae</taxon>
        <taxon>Terriglobus</taxon>
    </lineage>
</organism>
<dbReference type="EMBL" id="CP042806">
    <property type="protein sequence ID" value="QEE28687.1"/>
    <property type="molecule type" value="Genomic_DNA"/>
</dbReference>
<dbReference type="KEGG" id="talb:FTW19_12160"/>
<proteinExistence type="predicted"/>
<gene>
    <name evidence="1" type="ORF">FTW19_12160</name>
</gene>
<name>A0A5B9EEG6_9BACT</name>
<protein>
    <submittedName>
        <fullName evidence="1">Uncharacterized protein</fullName>
    </submittedName>
</protein>
<evidence type="ECO:0000313" key="1">
    <source>
        <dbReference type="EMBL" id="QEE28687.1"/>
    </source>
</evidence>
<keyword evidence="2" id="KW-1185">Reference proteome</keyword>
<evidence type="ECO:0000313" key="2">
    <source>
        <dbReference type="Proteomes" id="UP000321820"/>
    </source>
</evidence>
<dbReference type="AlphaFoldDB" id="A0A5B9EEG6"/>
<accession>A0A5B9EEG6</accession>
<dbReference type="Proteomes" id="UP000321820">
    <property type="component" value="Chromosome"/>
</dbReference>